<protein>
    <submittedName>
        <fullName evidence="7">DNA-binding transcriptional regulator, LysR family</fullName>
    </submittedName>
</protein>
<dbReference type="GO" id="GO:0003700">
    <property type="term" value="F:DNA-binding transcription factor activity"/>
    <property type="evidence" value="ECO:0007669"/>
    <property type="project" value="InterPro"/>
</dbReference>
<comment type="function">
    <text evidence="1">NodD regulates the expression of the nodABCFE genes which encode other nodulation proteins. NodD is also a negative regulator of its own expression. Binds flavonoids as inducers.</text>
</comment>
<evidence type="ECO:0000256" key="1">
    <source>
        <dbReference type="ARBA" id="ARBA00003502"/>
    </source>
</evidence>
<dbReference type="InterPro" id="IPR005119">
    <property type="entry name" value="LysR_subst-bd"/>
</dbReference>
<dbReference type="GO" id="GO:0003677">
    <property type="term" value="F:DNA binding"/>
    <property type="evidence" value="ECO:0007669"/>
    <property type="project" value="UniProtKB-KW"/>
</dbReference>
<dbReference type="FunFam" id="1.10.10.10:FF:000001">
    <property type="entry name" value="LysR family transcriptional regulator"/>
    <property type="match status" value="1"/>
</dbReference>
<organism evidence="7 8">
    <name type="scientific">Bradyrhizobium erythrophlei</name>
    <dbReference type="NCBI Taxonomy" id="1437360"/>
    <lineage>
        <taxon>Bacteria</taxon>
        <taxon>Pseudomonadati</taxon>
        <taxon>Pseudomonadota</taxon>
        <taxon>Alphaproteobacteria</taxon>
        <taxon>Hyphomicrobiales</taxon>
        <taxon>Nitrobacteraceae</taxon>
        <taxon>Bradyrhizobium</taxon>
    </lineage>
</organism>
<dbReference type="InterPro" id="IPR036388">
    <property type="entry name" value="WH-like_DNA-bd_sf"/>
</dbReference>
<feature type="domain" description="HTH lysR-type" evidence="6">
    <location>
        <begin position="1"/>
        <end position="59"/>
    </location>
</feature>
<dbReference type="Pfam" id="PF03466">
    <property type="entry name" value="LysR_substrate"/>
    <property type="match status" value="1"/>
</dbReference>
<dbReference type="CDD" id="cd08422">
    <property type="entry name" value="PBP2_CrgA_like"/>
    <property type="match status" value="1"/>
</dbReference>
<gene>
    <name evidence="7" type="ORF">SAMN05444169_4801</name>
</gene>
<evidence type="ECO:0000259" key="6">
    <source>
        <dbReference type="PROSITE" id="PS50931"/>
    </source>
</evidence>
<evidence type="ECO:0000256" key="3">
    <source>
        <dbReference type="ARBA" id="ARBA00023015"/>
    </source>
</evidence>
<dbReference type="Pfam" id="PF00126">
    <property type="entry name" value="HTH_1"/>
    <property type="match status" value="1"/>
</dbReference>
<keyword evidence="4 7" id="KW-0238">DNA-binding</keyword>
<dbReference type="Gene3D" id="3.40.190.290">
    <property type="match status" value="1"/>
</dbReference>
<dbReference type="PRINTS" id="PR00039">
    <property type="entry name" value="HTHLYSR"/>
</dbReference>
<evidence type="ECO:0000256" key="2">
    <source>
        <dbReference type="ARBA" id="ARBA00009437"/>
    </source>
</evidence>
<sequence length="355" mass="38964">MDRLASMETFVRVVETGSFSGAARQLRVGQPAVSKSVAQLEDYLGVKLLTRSTRGLTPTEAGLGYLDRAKRALEEAAEAELAARGAGAGLKGRLRVCAAVTFARIHLIPMLPQFMAQHPELDFEVVLDDRQIDLVQEGIDVALRMGKMMDSTLTARRVARCKRLVLGTPAYFHRAGTPSTPSELSKHQAVVYLQGEGSVWSFRRESTELAVSVQSRLRVTAAEGVRAAVLAHAGLTIASEWMFSPELRSGAVRTVLSEWSLPPLDLWMVLPTGRAATAKARAFVDFFERSLTLKSEEDRTLLSKVGWTRIECRGRRECFSSVRTGHEAEIPVNRVPSSGEISDVPCDRSLRESAL</sequence>
<keyword evidence="3" id="KW-0805">Transcription regulation</keyword>
<dbReference type="InterPro" id="IPR036390">
    <property type="entry name" value="WH_DNA-bd_sf"/>
</dbReference>
<proteinExistence type="inferred from homology"/>
<evidence type="ECO:0000313" key="8">
    <source>
        <dbReference type="Proteomes" id="UP000190675"/>
    </source>
</evidence>
<dbReference type="Proteomes" id="UP000190675">
    <property type="component" value="Chromosome I"/>
</dbReference>
<dbReference type="InterPro" id="IPR000847">
    <property type="entry name" value="LysR_HTH_N"/>
</dbReference>
<evidence type="ECO:0000256" key="5">
    <source>
        <dbReference type="ARBA" id="ARBA00023163"/>
    </source>
</evidence>
<name>A0A1M5NQX7_9BRAD</name>
<comment type="similarity">
    <text evidence="2">Belongs to the LysR transcriptional regulatory family.</text>
</comment>
<dbReference type="AlphaFoldDB" id="A0A1M5NQX7"/>
<dbReference type="RefSeq" id="WP_079568074.1">
    <property type="nucleotide sequence ID" value="NZ_LT670818.1"/>
</dbReference>
<dbReference type="SUPFAM" id="SSF53850">
    <property type="entry name" value="Periplasmic binding protein-like II"/>
    <property type="match status" value="1"/>
</dbReference>
<accession>A0A1M5NQX7</accession>
<evidence type="ECO:0000256" key="4">
    <source>
        <dbReference type="ARBA" id="ARBA00023125"/>
    </source>
</evidence>
<reference evidence="7 8" key="1">
    <citation type="submission" date="2016-11" db="EMBL/GenBank/DDBJ databases">
        <authorList>
            <person name="Jaros S."/>
            <person name="Januszkiewicz K."/>
            <person name="Wedrychowicz H."/>
        </authorList>
    </citation>
    <scope>NUCLEOTIDE SEQUENCE [LARGE SCALE GENOMIC DNA]</scope>
    <source>
        <strain evidence="7 8">GAS242</strain>
    </source>
</reference>
<dbReference type="InterPro" id="IPR058163">
    <property type="entry name" value="LysR-type_TF_proteobact-type"/>
</dbReference>
<dbReference type="PROSITE" id="PS50931">
    <property type="entry name" value="HTH_LYSR"/>
    <property type="match status" value="1"/>
</dbReference>
<dbReference type="OrthoDB" id="9786526at2"/>
<evidence type="ECO:0000313" key="7">
    <source>
        <dbReference type="EMBL" id="SHG91961.1"/>
    </source>
</evidence>
<dbReference type="SUPFAM" id="SSF46785">
    <property type="entry name" value="Winged helix' DNA-binding domain"/>
    <property type="match status" value="1"/>
</dbReference>
<dbReference type="Gene3D" id="1.10.10.10">
    <property type="entry name" value="Winged helix-like DNA-binding domain superfamily/Winged helix DNA-binding domain"/>
    <property type="match status" value="1"/>
</dbReference>
<dbReference type="PANTHER" id="PTHR30537:SF80">
    <property type="entry name" value="TRANSCRIPTIONAL REGULATOR"/>
    <property type="match status" value="1"/>
</dbReference>
<dbReference type="PANTHER" id="PTHR30537">
    <property type="entry name" value="HTH-TYPE TRANSCRIPTIONAL REGULATOR"/>
    <property type="match status" value="1"/>
</dbReference>
<dbReference type="EMBL" id="LT670818">
    <property type="protein sequence ID" value="SHG91961.1"/>
    <property type="molecule type" value="Genomic_DNA"/>
</dbReference>
<keyword evidence="5" id="KW-0804">Transcription</keyword>